<evidence type="ECO:0000313" key="3">
    <source>
        <dbReference type="Proteomes" id="UP001324427"/>
    </source>
</evidence>
<feature type="compositionally biased region" description="Basic and acidic residues" evidence="1">
    <location>
        <begin position="121"/>
        <end position="163"/>
    </location>
</feature>
<feature type="region of interest" description="Disordered" evidence="1">
    <location>
        <begin position="121"/>
        <end position="185"/>
    </location>
</feature>
<dbReference type="AlphaFoldDB" id="A0AAV9J9T3"/>
<accession>A0AAV9J9T3</accession>
<protein>
    <submittedName>
        <fullName evidence="2">Uncharacterized protein</fullName>
    </submittedName>
</protein>
<keyword evidence="3" id="KW-1185">Reference proteome</keyword>
<comment type="caution">
    <text evidence="2">The sequence shown here is derived from an EMBL/GenBank/DDBJ whole genome shotgun (WGS) entry which is preliminary data.</text>
</comment>
<evidence type="ECO:0000256" key="1">
    <source>
        <dbReference type="SAM" id="MobiDB-lite"/>
    </source>
</evidence>
<dbReference type="EMBL" id="JAVFHQ010000051">
    <property type="protein sequence ID" value="KAK4541539.1"/>
    <property type="molecule type" value="Genomic_DNA"/>
</dbReference>
<dbReference type="Proteomes" id="UP001324427">
    <property type="component" value="Unassembled WGS sequence"/>
</dbReference>
<reference evidence="2 3" key="1">
    <citation type="submission" date="2021-11" db="EMBL/GenBank/DDBJ databases">
        <title>Black yeast isolated from Biological Soil Crust.</title>
        <authorList>
            <person name="Kurbessoian T."/>
        </authorList>
    </citation>
    <scope>NUCLEOTIDE SEQUENCE [LARGE SCALE GENOMIC DNA]</scope>
    <source>
        <strain evidence="2 3">CCFEE 5522</strain>
    </source>
</reference>
<organism evidence="2 3">
    <name type="scientific">Oleoguttula mirabilis</name>
    <dbReference type="NCBI Taxonomy" id="1507867"/>
    <lineage>
        <taxon>Eukaryota</taxon>
        <taxon>Fungi</taxon>
        <taxon>Dikarya</taxon>
        <taxon>Ascomycota</taxon>
        <taxon>Pezizomycotina</taxon>
        <taxon>Dothideomycetes</taxon>
        <taxon>Dothideomycetidae</taxon>
        <taxon>Mycosphaerellales</taxon>
        <taxon>Teratosphaeriaceae</taxon>
        <taxon>Oleoguttula</taxon>
    </lineage>
</organism>
<proteinExistence type="predicted"/>
<name>A0AAV9J9T3_9PEZI</name>
<gene>
    <name evidence="2" type="ORF">LTR36_007836</name>
</gene>
<sequence length="185" mass="21396">MSTAESTHYIYTLTLLDQDTAGQPTISTWRAFEHLSDAIAEANLWWTANRFPAYGTATVGTHNTEHTPEQALYRLESNEENFWSRSEVYRRQVVQVARVWLDVDDARLKTVMQREAIREMERERVEREAEKDKERTGREAAEAVEERERAAVEGERTTEERKTTAKKGVARKVAKEPAKKAAKKR</sequence>
<evidence type="ECO:0000313" key="2">
    <source>
        <dbReference type="EMBL" id="KAK4541539.1"/>
    </source>
</evidence>